<name>A0A0S4JG68_BODSA</name>
<dbReference type="EMBL" id="CYKH01001722">
    <property type="protein sequence ID" value="CUG89311.1"/>
    <property type="molecule type" value="Genomic_DNA"/>
</dbReference>
<evidence type="ECO:0000256" key="4">
    <source>
        <dbReference type="ARBA" id="ARBA00022729"/>
    </source>
</evidence>
<dbReference type="InterPro" id="IPR036598">
    <property type="entry name" value="GOLD_dom_sf"/>
</dbReference>
<dbReference type="OMA" id="ELYFQFA"/>
<evidence type="ECO:0000256" key="7">
    <source>
        <dbReference type="ARBA" id="ARBA00037847"/>
    </source>
</evidence>
<keyword evidence="13" id="KW-1185">Reference proteome</keyword>
<reference evidence="13" key="1">
    <citation type="submission" date="2015-09" db="EMBL/GenBank/DDBJ databases">
        <authorList>
            <consortium name="Pathogen Informatics"/>
        </authorList>
    </citation>
    <scope>NUCLEOTIDE SEQUENCE [LARGE SCALE GENOMIC DNA]</scope>
    <source>
        <strain evidence="13">Lake Konstanz</strain>
    </source>
</reference>
<dbReference type="SMART" id="SM01190">
    <property type="entry name" value="EMP24_GP25L"/>
    <property type="match status" value="1"/>
</dbReference>
<keyword evidence="3 8" id="KW-0812">Transmembrane</keyword>
<dbReference type="Pfam" id="PF01105">
    <property type="entry name" value="EMP24_GP25L"/>
    <property type="match status" value="1"/>
</dbReference>
<evidence type="ECO:0000313" key="13">
    <source>
        <dbReference type="Proteomes" id="UP000051952"/>
    </source>
</evidence>
<comment type="subcellular location">
    <subcellularLocation>
        <location evidence="7">Endomembrane system</location>
        <topology evidence="7">Single-pass membrane protein</topology>
    </subcellularLocation>
    <subcellularLocation>
        <location evidence="1 8">Membrane</location>
        <topology evidence="1 8">Single-pass type I membrane protein</topology>
    </subcellularLocation>
</comment>
<keyword evidence="4" id="KW-0732">Signal</keyword>
<dbReference type="VEuPathDB" id="TriTrypDB:BSAL_20425"/>
<protein>
    <submittedName>
        <fullName evidence="12">Membrane-associated protein, putative</fullName>
    </submittedName>
</protein>
<dbReference type="AlphaFoldDB" id="A0A0S4JG68"/>
<feature type="transmembrane region" description="Helical" evidence="10">
    <location>
        <begin position="189"/>
        <end position="211"/>
    </location>
</feature>
<accession>A0A0S4JG68</accession>
<organism evidence="12 13">
    <name type="scientific">Bodo saltans</name>
    <name type="common">Flagellated protozoan</name>
    <dbReference type="NCBI Taxonomy" id="75058"/>
    <lineage>
        <taxon>Eukaryota</taxon>
        <taxon>Discoba</taxon>
        <taxon>Euglenozoa</taxon>
        <taxon>Kinetoplastea</taxon>
        <taxon>Metakinetoplastina</taxon>
        <taxon>Eubodonida</taxon>
        <taxon>Bodonidae</taxon>
        <taxon>Bodo</taxon>
    </lineage>
</organism>
<evidence type="ECO:0000256" key="8">
    <source>
        <dbReference type="RuleBase" id="RU003827"/>
    </source>
</evidence>
<evidence type="ECO:0000256" key="10">
    <source>
        <dbReference type="SAM" id="Phobius"/>
    </source>
</evidence>
<dbReference type="GO" id="GO:0012505">
    <property type="term" value="C:endomembrane system"/>
    <property type="evidence" value="ECO:0007669"/>
    <property type="project" value="UniProtKB-SubCell"/>
</dbReference>
<evidence type="ECO:0000256" key="9">
    <source>
        <dbReference type="SAM" id="Coils"/>
    </source>
</evidence>
<dbReference type="PANTHER" id="PTHR22811">
    <property type="entry name" value="TRANSMEMBRANE EMP24 DOMAIN-CONTAINING PROTEIN"/>
    <property type="match status" value="1"/>
</dbReference>
<gene>
    <name evidence="12" type="ORF">BSAL_20425</name>
</gene>
<feature type="coiled-coil region" evidence="9">
    <location>
        <begin position="147"/>
        <end position="184"/>
    </location>
</feature>
<proteinExistence type="inferred from homology"/>
<dbReference type="OrthoDB" id="1929172at2759"/>
<evidence type="ECO:0000313" key="12">
    <source>
        <dbReference type="EMBL" id="CUG89311.1"/>
    </source>
</evidence>
<dbReference type="GO" id="GO:0016020">
    <property type="term" value="C:membrane"/>
    <property type="evidence" value="ECO:0007669"/>
    <property type="project" value="UniProtKB-SubCell"/>
</dbReference>
<evidence type="ECO:0000256" key="5">
    <source>
        <dbReference type="ARBA" id="ARBA00022989"/>
    </source>
</evidence>
<dbReference type="Proteomes" id="UP000051952">
    <property type="component" value="Unassembled WGS sequence"/>
</dbReference>
<keyword evidence="9" id="KW-0175">Coiled coil</keyword>
<evidence type="ECO:0000256" key="2">
    <source>
        <dbReference type="ARBA" id="ARBA00007104"/>
    </source>
</evidence>
<feature type="domain" description="GOLD" evidence="11">
    <location>
        <begin position="52"/>
        <end position="135"/>
    </location>
</feature>
<keyword evidence="5 10" id="KW-1133">Transmembrane helix</keyword>
<dbReference type="InterPro" id="IPR015720">
    <property type="entry name" value="Emp24-like"/>
</dbReference>
<comment type="similarity">
    <text evidence="2 8">Belongs to the EMP24/GP25L family.</text>
</comment>
<evidence type="ECO:0000256" key="1">
    <source>
        <dbReference type="ARBA" id="ARBA00004479"/>
    </source>
</evidence>
<evidence type="ECO:0000256" key="3">
    <source>
        <dbReference type="ARBA" id="ARBA00022692"/>
    </source>
</evidence>
<dbReference type="InterPro" id="IPR009038">
    <property type="entry name" value="GOLD_dom"/>
</dbReference>
<evidence type="ECO:0000256" key="6">
    <source>
        <dbReference type="ARBA" id="ARBA00023136"/>
    </source>
</evidence>
<sequence>MCAFLTKFVANVRSEKRIMRYNMIALVTLSVLCSFAALHGDALSTKIDAASLWCFTEPVARDVSATFQFTVTHGGKLDINAQIFDESHRILDSWSLASSGKYVVKGDSSNSKFKVCFDNSMARFTPKWVSFSFHHGQHPAAAKVEHLDPVERQIQALAARIDDLQNTQLRLRESEKNHRATAEDANERVLLWAVFETVALFGMGVFQIYFLKRFLERKTTV</sequence>
<dbReference type="SUPFAM" id="SSF101576">
    <property type="entry name" value="Supernatant protein factor (SPF), C-terminal domain"/>
    <property type="match status" value="1"/>
</dbReference>
<dbReference type="PROSITE" id="PS50866">
    <property type="entry name" value="GOLD"/>
    <property type="match status" value="1"/>
</dbReference>
<evidence type="ECO:0000259" key="11">
    <source>
        <dbReference type="PROSITE" id="PS50866"/>
    </source>
</evidence>
<keyword evidence="6 10" id="KW-0472">Membrane</keyword>